<sequence length="135" mass="15391">MEGEERRRIPSIQSSVRVSWIWRIRLVCSLPRSPRPTTEFSFCRLGTTKGKRDGTNDYLAARWMLCAGMRKKGGGRSERRRRRAETRRGGGREEEGGIEGGGEGKGEDALMLFQYRISMCMSSFFKLALSPLRIN</sequence>
<feature type="region of interest" description="Disordered" evidence="1">
    <location>
        <begin position="71"/>
        <end position="106"/>
    </location>
</feature>
<accession>A0ABD2CDX7</accession>
<dbReference type="EMBL" id="JAYRBN010000056">
    <property type="protein sequence ID" value="KAL2743273.1"/>
    <property type="molecule type" value="Genomic_DNA"/>
</dbReference>
<evidence type="ECO:0000313" key="2">
    <source>
        <dbReference type="EMBL" id="KAL2743273.1"/>
    </source>
</evidence>
<dbReference type="Proteomes" id="UP001607303">
    <property type="component" value="Unassembled WGS sequence"/>
</dbReference>
<keyword evidence="3" id="KW-1185">Reference proteome</keyword>
<name>A0ABD2CDX7_VESMC</name>
<reference evidence="2 3" key="1">
    <citation type="journal article" date="2024" name="Ann. Entomol. Soc. Am.">
        <title>Genomic analyses of the southern and eastern yellowjacket wasps (Hymenoptera: Vespidae) reveal evolutionary signatures of social life.</title>
        <authorList>
            <person name="Catto M.A."/>
            <person name="Caine P.B."/>
            <person name="Orr S.E."/>
            <person name="Hunt B.G."/>
            <person name="Goodisman M.A.D."/>
        </authorList>
    </citation>
    <scope>NUCLEOTIDE SEQUENCE [LARGE SCALE GENOMIC DNA]</scope>
    <source>
        <strain evidence="2">232</strain>
        <tissue evidence="2">Head and thorax</tissue>
    </source>
</reference>
<evidence type="ECO:0000256" key="1">
    <source>
        <dbReference type="SAM" id="MobiDB-lite"/>
    </source>
</evidence>
<comment type="caution">
    <text evidence="2">The sequence shown here is derived from an EMBL/GenBank/DDBJ whole genome shotgun (WGS) entry which is preliminary data.</text>
</comment>
<proteinExistence type="predicted"/>
<organism evidence="2 3">
    <name type="scientific">Vespula maculifrons</name>
    <name type="common">Eastern yellow jacket</name>
    <name type="synonym">Wasp</name>
    <dbReference type="NCBI Taxonomy" id="7453"/>
    <lineage>
        <taxon>Eukaryota</taxon>
        <taxon>Metazoa</taxon>
        <taxon>Ecdysozoa</taxon>
        <taxon>Arthropoda</taxon>
        <taxon>Hexapoda</taxon>
        <taxon>Insecta</taxon>
        <taxon>Pterygota</taxon>
        <taxon>Neoptera</taxon>
        <taxon>Endopterygota</taxon>
        <taxon>Hymenoptera</taxon>
        <taxon>Apocrita</taxon>
        <taxon>Aculeata</taxon>
        <taxon>Vespoidea</taxon>
        <taxon>Vespidae</taxon>
        <taxon>Vespinae</taxon>
        <taxon>Vespula</taxon>
    </lineage>
</organism>
<dbReference type="AlphaFoldDB" id="A0ABD2CDX7"/>
<evidence type="ECO:0000313" key="3">
    <source>
        <dbReference type="Proteomes" id="UP001607303"/>
    </source>
</evidence>
<feature type="compositionally biased region" description="Basic residues" evidence="1">
    <location>
        <begin position="71"/>
        <end position="85"/>
    </location>
</feature>
<gene>
    <name evidence="2" type="ORF">V1477_008762</name>
</gene>
<protein>
    <submittedName>
        <fullName evidence="2">Uncharacterized protein</fullName>
    </submittedName>
</protein>
<feature type="compositionally biased region" description="Basic and acidic residues" evidence="1">
    <location>
        <begin position="86"/>
        <end position="95"/>
    </location>
</feature>